<evidence type="ECO:0008006" key="16">
    <source>
        <dbReference type="Google" id="ProtNLM"/>
    </source>
</evidence>
<dbReference type="FunFam" id="1.20.5.170:FF:000023">
    <property type="entry name" value="ADP-ribosylation factor-binding protein GGA3 isoform X1"/>
    <property type="match status" value="1"/>
</dbReference>
<dbReference type="GO" id="GO:0035091">
    <property type="term" value="F:phosphatidylinositol binding"/>
    <property type="evidence" value="ECO:0007669"/>
    <property type="project" value="InterPro"/>
</dbReference>
<dbReference type="InParanoid" id="A7RUG6"/>
<keyword evidence="6" id="KW-0832">Ubl conjugation</keyword>
<keyword evidence="5" id="KW-0967">Endosome</keyword>
<dbReference type="GO" id="GO:0034394">
    <property type="term" value="P:protein localization to cell surface"/>
    <property type="evidence" value="ECO:0000318"/>
    <property type="project" value="GO_Central"/>
</dbReference>
<feature type="compositionally biased region" description="Pro residues" evidence="10">
    <location>
        <begin position="519"/>
        <end position="530"/>
    </location>
</feature>
<dbReference type="Proteomes" id="UP000001593">
    <property type="component" value="Unassembled WGS sequence"/>
</dbReference>
<dbReference type="InterPro" id="IPR041198">
    <property type="entry name" value="GGA_N-GAT"/>
</dbReference>
<dbReference type="GO" id="GO:0043130">
    <property type="term" value="F:ubiquitin binding"/>
    <property type="evidence" value="ECO:0007669"/>
    <property type="project" value="InterPro"/>
</dbReference>
<dbReference type="GO" id="GO:0006893">
    <property type="term" value="P:Golgi to plasma membrane transport"/>
    <property type="evidence" value="ECO:0000318"/>
    <property type="project" value="GO_Central"/>
</dbReference>
<accession>A7RUG6</accession>
<feature type="domain" description="GAT" evidence="13">
    <location>
        <begin position="170"/>
        <end position="297"/>
    </location>
</feature>
<dbReference type="Pfam" id="PF00790">
    <property type="entry name" value="VHS"/>
    <property type="match status" value="1"/>
</dbReference>
<dbReference type="Gene3D" id="1.20.5.170">
    <property type="match status" value="1"/>
</dbReference>
<sequence length="723" mass="78457">MEETVESLIDRAVDPAKTQDSSEYFIAVWDKVNKTTDGPQVATRYLAQKVRSVNERESLVALELIEACVKNCGQKFHQEIGKYKFLNELIKLLSAKYDGQWTAPSVKSRIIELLYSWTKGLPKETKIMDAYKMLKTQGVVAKDPIDPYLFAYEETQAKRPPRQDTIFEEDEEKSKLLARLLKSKHPEDLQAANRLIKTMVRQDEIKNEKAAKRTQDIEMSCNNAKLLMDMLNHYQPSSPNQDKELMKELYSSCEKMRPTLFRLASAATEEGDAGLAEILRANDELTRVIDEYRKKVGVSESSPAPEVPGTSSLPPSQPQATADPTGSSLIDLGLTSDSPTKEQGLSSVLENELLALGLQDAPAQTMATSQGLPSSVSQNTSQNSWNFPGYSLPSYSQATSTVGMVRPVSSMPHQMSGGGAYPGGMYQTPRGYGPDMRMPQVPGLMQQNVPIGMGHLGPRGVAPVQPSGINQSPASRPTPPPNKRGTEALKTPTTSLDLLGQEFLQNQKQQQKHKQVVLPLPPASATPPPSSDGALLDLGLDPVPSAPTQAPTPTPAAPTHAPPAPMTNGADLAIPQMQVAGEPVGLDNVFVPLDSVLPGDHAPLTVLDKKGIRMIFHFAKTTTDLSRSDVIIVVISTTSSLKSAVKGFVVQAAVPKSMRVKLQPPSGSDLPPYNPILPASAITQVMLIANPTKEKVRLKFKVMYEVDGATAVETGEVDNFPLS</sequence>
<dbReference type="InterPro" id="IPR008152">
    <property type="entry name" value="Clathrin_a/b/g-adaptin_app_Ig"/>
</dbReference>
<dbReference type="InterPro" id="IPR004152">
    <property type="entry name" value="GAT_dom"/>
</dbReference>
<comment type="subcellular location">
    <subcellularLocation>
        <location evidence="2">Early endosome membrane</location>
        <topology evidence="2">Peripheral membrane protein</topology>
    </subcellularLocation>
    <subcellularLocation>
        <location evidence="1">Golgi apparatus</location>
        <location evidence="1">trans-Golgi network membrane</location>
        <topology evidence="1">Peripheral membrane protein</topology>
    </subcellularLocation>
</comment>
<dbReference type="CDD" id="cd14234">
    <property type="entry name" value="GAT_GGA_meta"/>
    <property type="match status" value="1"/>
</dbReference>
<evidence type="ECO:0000256" key="3">
    <source>
        <dbReference type="ARBA" id="ARBA00008099"/>
    </source>
</evidence>
<name>A7RUG6_NEMVE</name>
<dbReference type="Gene3D" id="1.20.58.160">
    <property type="match status" value="1"/>
</dbReference>
<dbReference type="SMART" id="SM00288">
    <property type="entry name" value="VHS"/>
    <property type="match status" value="1"/>
</dbReference>
<dbReference type="Pfam" id="PF02883">
    <property type="entry name" value="Alpha_adaptinC2"/>
    <property type="match status" value="1"/>
</dbReference>
<dbReference type="PROSITE" id="PS50179">
    <property type="entry name" value="VHS"/>
    <property type="match status" value="1"/>
</dbReference>
<dbReference type="PROSITE" id="PS50909">
    <property type="entry name" value="GAT"/>
    <property type="match status" value="1"/>
</dbReference>
<dbReference type="EMBL" id="DS469540">
    <property type="protein sequence ID" value="EDO44900.1"/>
    <property type="molecule type" value="Genomic_DNA"/>
</dbReference>
<evidence type="ECO:0000256" key="2">
    <source>
        <dbReference type="ARBA" id="ARBA00004220"/>
    </source>
</evidence>
<feature type="domain" description="GAE" evidence="12">
    <location>
        <begin position="599"/>
        <end position="721"/>
    </location>
</feature>
<gene>
    <name evidence="14" type="ORF">NEMVEDRAFT_v1g240781</name>
</gene>
<feature type="compositionally biased region" description="Low complexity" evidence="10">
    <location>
        <begin position="531"/>
        <end position="549"/>
    </location>
</feature>
<dbReference type="Pfam" id="PF18308">
    <property type="entry name" value="GGA_N-GAT"/>
    <property type="match status" value="1"/>
</dbReference>
<keyword evidence="15" id="KW-1185">Reference proteome</keyword>
<dbReference type="KEGG" id="nve:5516873"/>
<dbReference type="Gene3D" id="2.60.40.1230">
    <property type="match status" value="1"/>
</dbReference>
<dbReference type="InterPro" id="IPR027422">
    <property type="entry name" value="GGA1-3"/>
</dbReference>
<keyword evidence="4" id="KW-0813">Transport</keyword>
<evidence type="ECO:0000259" key="11">
    <source>
        <dbReference type="PROSITE" id="PS50179"/>
    </source>
</evidence>
<dbReference type="HOGENOM" id="CLU_015010_0_0_1"/>
<dbReference type="SMART" id="SM00809">
    <property type="entry name" value="Alpha_adaptinC2"/>
    <property type="match status" value="1"/>
</dbReference>
<evidence type="ECO:0000256" key="8">
    <source>
        <dbReference type="ARBA" id="ARBA00023034"/>
    </source>
</evidence>
<dbReference type="SUPFAM" id="SSF89009">
    <property type="entry name" value="GAT-like domain"/>
    <property type="match status" value="1"/>
</dbReference>
<evidence type="ECO:0000256" key="10">
    <source>
        <dbReference type="SAM" id="MobiDB-lite"/>
    </source>
</evidence>
<dbReference type="InterPro" id="IPR008942">
    <property type="entry name" value="ENTH_VHS"/>
</dbReference>
<proteinExistence type="inferred from homology"/>
<dbReference type="PANTHER" id="PTHR45905">
    <property type="entry name" value="GOLGI-LOCALIZED, GAMMA-ADAPTIN EAR CONTAINING, ARF BINDING PROTEIN"/>
    <property type="match status" value="1"/>
</dbReference>
<evidence type="ECO:0000259" key="13">
    <source>
        <dbReference type="PROSITE" id="PS50909"/>
    </source>
</evidence>
<feature type="domain" description="VHS" evidence="11">
    <location>
        <begin position="12"/>
        <end position="142"/>
    </location>
</feature>
<dbReference type="GO" id="GO:0006886">
    <property type="term" value="P:intracellular protein transport"/>
    <property type="evidence" value="ECO:0007669"/>
    <property type="project" value="InterPro"/>
</dbReference>
<evidence type="ECO:0000256" key="4">
    <source>
        <dbReference type="ARBA" id="ARBA00022448"/>
    </source>
</evidence>
<dbReference type="InterPro" id="IPR038425">
    <property type="entry name" value="GAT_sf"/>
</dbReference>
<dbReference type="STRING" id="45351.A7RUG6"/>
<reference evidence="14 15" key="1">
    <citation type="journal article" date="2007" name="Science">
        <title>Sea anemone genome reveals ancestral eumetazoan gene repertoire and genomic organization.</title>
        <authorList>
            <person name="Putnam N.H."/>
            <person name="Srivastava M."/>
            <person name="Hellsten U."/>
            <person name="Dirks B."/>
            <person name="Chapman J."/>
            <person name="Salamov A."/>
            <person name="Terry A."/>
            <person name="Shapiro H."/>
            <person name="Lindquist E."/>
            <person name="Kapitonov V.V."/>
            <person name="Jurka J."/>
            <person name="Genikhovich G."/>
            <person name="Grigoriev I.V."/>
            <person name="Lucas S.M."/>
            <person name="Steele R.E."/>
            <person name="Finnerty J.R."/>
            <person name="Technau U."/>
            <person name="Martindale M.Q."/>
            <person name="Rokhsar D.S."/>
        </authorList>
    </citation>
    <scope>NUCLEOTIDE SEQUENCE [LARGE SCALE GENOMIC DNA]</scope>
    <source>
        <strain evidence="15">CH2 X CH6</strain>
    </source>
</reference>
<protein>
    <recommendedName>
        <fullName evidence="16">ADP-ribosylation factor-binding protein GGA1</fullName>
    </recommendedName>
</protein>
<keyword evidence="9" id="KW-0472">Membrane</keyword>
<keyword evidence="8" id="KW-0333">Golgi apparatus</keyword>
<evidence type="ECO:0000256" key="6">
    <source>
        <dbReference type="ARBA" id="ARBA00022843"/>
    </source>
</evidence>
<dbReference type="Pfam" id="PF03127">
    <property type="entry name" value="GAT"/>
    <property type="match status" value="1"/>
</dbReference>
<dbReference type="Gene3D" id="1.25.40.90">
    <property type="match status" value="1"/>
</dbReference>
<evidence type="ECO:0000256" key="7">
    <source>
        <dbReference type="ARBA" id="ARBA00022927"/>
    </source>
</evidence>
<feature type="region of interest" description="Disordered" evidence="10">
    <location>
        <begin position="296"/>
        <end position="342"/>
    </location>
</feature>
<feature type="compositionally biased region" description="Polar residues" evidence="10">
    <location>
        <begin position="309"/>
        <end position="328"/>
    </location>
</feature>
<dbReference type="OrthoDB" id="447025at2759"/>
<evidence type="ECO:0000259" key="12">
    <source>
        <dbReference type="PROSITE" id="PS50180"/>
    </source>
</evidence>
<dbReference type="PhylomeDB" id="A7RUG6"/>
<dbReference type="OMA" id="PDNYEPN"/>
<dbReference type="GO" id="GO:0031267">
    <property type="term" value="F:small GTPase binding"/>
    <property type="evidence" value="ECO:0000318"/>
    <property type="project" value="GO_Central"/>
</dbReference>
<organism evidence="14 15">
    <name type="scientific">Nematostella vectensis</name>
    <name type="common">Starlet sea anemone</name>
    <dbReference type="NCBI Taxonomy" id="45351"/>
    <lineage>
        <taxon>Eukaryota</taxon>
        <taxon>Metazoa</taxon>
        <taxon>Cnidaria</taxon>
        <taxon>Anthozoa</taxon>
        <taxon>Hexacorallia</taxon>
        <taxon>Actiniaria</taxon>
        <taxon>Edwardsiidae</taxon>
        <taxon>Nematostella</taxon>
    </lineage>
</organism>
<evidence type="ECO:0000256" key="1">
    <source>
        <dbReference type="ARBA" id="ARBA00004150"/>
    </source>
</evidence>
<dbReference type="SUPFAM" id="SSF49348">
    <property type="entry name" value="Clathrin adaptor appendage domain"/>
    <property type="match status" value="1"/>
</dbReference>
<dbReference type="InterPro" id="IPR002014">
    <property type="entry name" value="VHS_dom"/>
</dbReference>
<dbReference type="PANTHER" id="PTHR45905:SF1">
    <property type="entry name" value="GOLGI-LOCALIZED, GAMMA-ADAPTIN EAR CONTAINING, ARF BINDING PROTEIN"/>
    <property type="match status" value="1"/>
</dbReference>
<dbReference type="CDD" id="cd03567">
    <property type="entry name" value="VHS_GGA_metazoan"/>
    <property type="match status" value="1"/>
</dbReference>
<dbReference type="eggNOG" id="KOG1086">
    <property type="taxonomic scope" value="Eukaryota"/>
</dbReference>
<feature type="region of interest" description="Disordered" evidence="10">
    <location>
        <begin position="453"/>
        <end position="489"/>
    </location>
</feature>
<dbReference type="GO" id="GO:0005802">
    <property type="term" value="C:trans-Golgi network"/>
    <property type="evidence" value="ECO:0000318"/>
    <property type="project" value="GO_Central"/>
</dbReference>
<dbReference type="PROSITE" id="PS50180">
    <property type="entry name" value="GAE"/>
    <property type="match status" value="1"/>
</dbReference>
<comment type="similarity">
    <text evidence="3">Belongs to the GGA protein family.</text>
</comment>
<dbReference type="GO" id="GO:0031901">
    <property type="term" value="C:early endosome membrane"/>
    <property type="evidence" value="ECO:0007669"/>
    <property type="project" value="UniProtKB-SubCell"/>
</dbReference>
<dbReference type="SUPFAM" id="SSF48464">
    <property type="entry name" value="ENTH/VHS domain"/>
    <property type="match status" value="1"/>
</dbReference>
<dbReference type="InterPro" id="IPR013041">
    <property type="entry name" value="Clathrin_app_Ig-like_sf"/>
</dbReference>
<dbReference type="AlphaFoldDB" id="A7RUG6"/>
<keyword evidence="7" id="KW-0653">Protein transport</keyword>
<evidence type="ECO:0000313" key="14">
    <source>
        <dbReference type="EMBL" id="EDO44900.1"/>
    </source>
</evidence>
<feature type="compositionally biased region" description="Pro residues" evidence="10">
    <location>
        <begin position="550"/>
        <end position="565"/>
    </location>
</feature>
<dbReference type="InterPro" id="IPR008153">
    <property type="entry name" value="GAE_dom"/>
</dbReference>
<feature type="region of interest" description="Disordered" evidence="10">
    <location>
        <begin position="506"/>
        <end position="570"/>
    </location>
</feature>
<evidence type="ECO:0000256" key="5">
    <source>
        <dbReference type="ARBA" id="ARBA00022753"/>
    </source>
</evidence>
<evidence type="ECO:0000313" key="15">
    <source>
        <dbReference type="Proteomes" id="UP000001593"/>
    </source>
</evidence>
<evidence type="ECO:0000256" key="9">
    <source>
        <dbReference type="ARBA" id="ARBA00023136"/>
    </source>
</evidence>